<dbReference type="InterPro" id="IPR011008">
    <property type="entry name" value="Dimeric_a/b-barrel"/>
</dbReference>
<dbReference type="Pfam" id="PF03795">
    <property type="entry name" value="YCII"/>
    <property type="match status" value="1"/>
</dbReference>
<name>A0A1M5GMC9_9HYPH</name>
<dbReference type="SUPFAM" id="SSF54909">
    <property type="entry name" value="Dimeric alpha+beta barrel"/>
    <property type="match status" value="1"/>
</dbReference>
<dbReference type="EMBL" id="FQUP01000003">
    <property type="protein sequence ID" value="SHG04701.1"/>
    <property type="molecule type" value="Genomic_DNA"/>
</dbReference>
<sequence>MRYLCLVIVDPARFEGLTAEDHRAITAESLAYDDELAARGILVAAHALDEPPTATTIHVRDRETFYTDGPFAELKEHIGGFILIEAADQAEALSIAAAIPMARYGRIEVRAVRSLR</sequence>
<reference evidence="3 4" key="1">
    <citation type="submission" date="2016-11" db="EMBL/GenBank/DDBJ databases">
        <authorList>
            <person name="Jaros S."/>
            <person name="Januszkiewicz K."/>
            <person name="Wedrychowicz H."/>
        </authorList>
    </citation>
    <scope>NUCLEOTIDE SEQUENCE [LARGE SCALE GENOMIC DNA]</scope>
    <source>
        <strain evidence="3 4">DSM 19436</strain>
    </source>
</reference>
<organism evidence="3 4">
    <name type="scientific">Kaistia soli DSM 19436</name>
    <dbReference type="NCBI Taxonomy" id="1122133"/>
    <lineage>
        <taxon>Bacteria</taxon>
        <taxon>Pseudomonadati</taxon>
        <taxon>Pseudomonadota</taxon>
        <taxon>Alphaproteobacteria</taxon>
        <taxon>Hyphomicrobiales</taxon>
        <taxon>Kaistiaceae</taxon>
        <taxon>Kaistia</taxon>
    </lineage>
</organism>
<dbReference type="InterPro" id="IPR005545">
    <property type="entry name" value="YCII"/>
</dbReference>
<keyword evidence="4" id="KW-1185">Reference proteome</keyword>
<evidence type="ECO:0000313" key="3">
    <source>
        <dbReference type="EMBL" id="SHG04701.1"/>
    </source>
</evidence>
<comment type="similarity">
    <text evidence="1">Belongs to the YciI family.</text>
</comment>
<dbReference type="PANTHER" id="PTHR35174:SF3">
    <property type="entry name" value="BLL7171 PROTEIN"/>
    <property type="match status" value="1"/>
</dbReference>
<dbReference type="STRING" id="1122133.SAMN02745157_3452"/>
<evidence type="ECO:0000256" key="1">
    <source>
        <dbReference type="ARBA" id="ARBA00007689"/>
    </source>
</evidence>
<dbReference type="OrthoDB" id="9807535at2"/>
<dbReference type="Gene3D" id="3.30.70.1060">
    <property type="entry name" value="Dimeric alpha+beta barrel"/>
    <property type="match status" value="1"/>
</dbReference>
<evidence type="ECO:0000259" key="2">
    <source>
        <dbReference type="Pfam" id="PF03795"/>
    </source>
</evidence>
<dbReference type="Proteomes" id="UP000184485">
    <property type="component" value="Unassembled WGS sequence"/>
</dbReference>
<feature type="domain" description="YCII-related" evidence="2">
    <location>
        <begin position="1"/>
        <end position="114"/>
    </location>
</feature>
<dbReference type="RefSeq" id="WP_073055083.1">
    <property type="nucleotide sequence ID" value="NZ_FQUP01000003.1"/>
</dbReference>
<dbReference type="AlphaFoldDB" id="A0A1M5GMC9"/>
<dbReference type="PANTHER" id="PTHR35174">
    <property type="entry name" value="BLL7171 PROTEIN-RELATED"/>
    <property type="match status" value="1"/>
</dbReference>
<evidence type="ECO:0000313" key="4">
    <source>
        <dbReference type="Proteomes" id="UP000184485"/>
    </source>
</evidence>
<gene>
    <name evidence="3" type="ORF">SAMN02745157_3452</name>
</gene>
<proteinExistence type="inferred from homology"/>
<accession>A0A1M5GMC9</accession>
<protein>
    <submittedName>
        <fullName evidence="3">Uncharacterized conserved protein</fullName>
    </submittedName>
</protein>